<dbReference type="AlphaFoldDB" id="V6Q5I0"/>
<keyword evidence="3" id="KW-1185">Reference proteome</keyword>
<reference evidence="2 3" key="1">
    <citation type="journal article" date="2013" name="Genome Announc.">
        <title>High-Quality Draft Genome Sequence of Vagococcus lutrae Strain LBD1, Isolated from the Largemouth Bass Micropterus salmoides.</title>
        <authorList>
            <person name="Lebreton F."/>
            <person name="Valentino M.D."/>
            <person name="Duncan L.B."/>
            <person name="Zeng Q."/>
            <person name="Manson McGuire A."/>
            <person name="Earl A.M."/>
            <person name="Gilmore M.S."/>
        </authorList>
    </citation>
    <scope>NUCLEOTIDE SEQUENCE [LARGE SCALE GENOMIC DNA]</scope>
    <source>
        <strain evidence="2 3">LBD1</strain>
    </source>
</reference>
<dbReference type="SUPFAM" id="SSF55729">
    <property type="entry name" value="Acyl-CoA N-acyltransferases (Nat)"/>
    <property type="match status" value="1"/>
</dbReference>
<evidence type="ECO:0000259" key="1">
    <source>
        <dbReference type="PROSITE" id="PS51186"/>
    </source>
</evidence>
<dbReference type="EMBL" id="AYSH01000007">
    <property type="protein sequence ID" value="EST90389.1"/>
    <property type="molecule type" value="Genomic_DNA"/>
</dbReference>
<protein>
    <recommendedName>
        <fullName evidence="1">N-acetyltransferase domain-containing protein</fullName>
    </recommendedName>
</protein>
<dbReference type="SUPFAM" id="SSF55718">
    <property type="entry name" value="SCP-like"/>
    <property type="match status" value="1"/>
</dbReference>
<dbReference type="InterPro" id="IPR000182">
    <property type="entry name" value="GNAT_dom"/>
</dbReference>
<organism evidence="2 3">
    <name type="scientific">Vagococcus lutrae LBD1</name>
    <dbReference type="NCBI Taxonomy" id="1408226"/>
    <lineage>
        <taxon>Bacteria</taxon>
        <taxon>Bacillati</taxon>
        <taxon>Bacillota</taxon>
        <taxon>Bacilli</taxon>
        <taxon>Lactobacillales</taxon>
        <taxon>Enterococcaceae</taxon>
        <taxon>Vagococcus</taxon>
    </lineage>
</organism>
<sequence>MEIRKIKNNEIEQMVPLRDYCFSRKYTGNKLTDYINWTQNSTNIGAFSNDKLVGQMMSLPLHQNLYNKTFKMAGVGFVGVYPEYRSGGVMKKIIQHSLYTMRKEGYFVSILGPFSVSYYRKMGWEVIFDSITYEIDMRDFPTIKLDHEISFQRYDFKDWPEKKVKELYNEVAKKKNGWMIRDDRWWERLQLREPDSYFVMVDDGFMRYRKSGTIFLIEDLVAKNFRAERELLYYITLHRSNFFTVKGLSSVNSSINYFLTSINCHRSVGNQFMGRIIDVEETLNYVPVKKSNQELFIQVDDPLCPWNNGLFEVKNGKFNKVENLNKTNDKIIITIQALSALFFGYKTVEELYYLNLIGGNEKMIESLADIYQFQTVEIFDHF</sequence>
<dbReference type="Gene3D" id="3.30.1050.10">
    <property type="entry name" value="SCP2 sterol-binding domain"/>
    <property type="match status" value="1"/>
</dbReference>
<dbReference type="RefSeq" id="WP_023605875.1">
    <property type="nucleotide sequence ID" value="NZ_AYSH01000007.1"/>
</dbReference>
<gene>
    <name evidence="2" type="ORF">T233_00531</name>
</gene>
<dbReference type="InterPro" id="IPR041380">
    <property type="entry name" value="Acetyltransf_17"/>
</dbReference>
<dbReference type="Proteomes" id="UP000018126">
    <property type="component" value="Unassembled WGS sequence"/>
</dbReference>
<evidence type="ECO:0000313" key="2">
    <source>
        <dbReference type="EMBL" id="EST90389.1"/>
    </source>
</evidence>
<accession>V6Q5I0</accession>
<feature type="domain" description="N-acetyltransferase" evidence="1">
    <location>
        <begin position="1"/>
        <end position="147"/>
    </location>
</feature>
<evidence type="ECO:0000313" key="3">
    <source>
        <dbReference type="Proteomes" id="UP000018126"/>
    </source>
</evidence>
<dbReference type="STRING" id="1408226.T233_00531"/>
<dbReference type="GO" id="GO:0034069">
    <property type="term" value="F:aminoglycoside N-acetyltransferase activity"/>
    <property type="evidence" value="ECO:0007669"/>
    <property type="project" value="TreeGrafter"/>
</dbReference>
<dbReference type="InterPro" id="IPR016181">
    <property type="entry name" value="Acyl_CoA_acyltransferase"/>
</dbReference>
<dbReference type="InterPro" id="IPR025559">
    <property type="entry name" value="Eis_dom"/>
</dbReference>
<dbReference type="Pfam" id="PF13530">
    <property type="entry name" value="SCP2_2"/>
    <property type="match status" value="1"/>
</dbReference>
<dbReference type="GO" id="GO:0030649">
    <property type="term" value="P:aminoglycoside antibiotic catabolic process"/>
    <property type="evidence" value="ECO:0007669"/>
    <property type="project" value="TreeGrafter"/>
</dbReference>
<dbReference type="InterPro" id="IPR036527">
    <property type="entry name" value="SCP2_sterol-bd_dom_sf"/>
</dbReference>
<dbReference type="PANTHER" id="PTHR37817">
    <property type="entry name" value="N-ACETYLTRANSFERASE EIS"/>
    <property type="match status" value="1"/>
</dbReference>
<dbReference type="PROSITE" id="PS51186">
    <property type="entry name" value="GNAT"/>
    <property type="match status" value="1"/>
</dbReference>
<dbReference type="Pfam" id="PF13527">
    <property type="entry name" value="Acetyltransf_9"/>
    <property type="match status" value="1"/>
</dbReference>
<dbReference type="InterPro" id="IPR051554">
    <property type="entry name" value="Acetyltransferase_Eis"/>
</dbReference>
<dbReference type="Pfam" id="PF17668">
    <property type="entry name" value="Acetyltransf_17"/>
    <property type="match status" value="1"/>
</dbReference>
<dbReference type="PANTHER" id="PTHR37817:SF1">
    <property type="entry name" value="N-ACETYLTRANSFERASE EIS"/>
    <property type="match status" value="1"/>
</dbReference>
<dbReference type="eggNOG" id="COG4552">
    <property type="taxonomic scope" value="Bacteria"/>
</dbReference>
<dbReference type="Gene3D" id="3.40.630.30">
    <property type="match status" value="2"/>
</dbReference>
<comment type="caution">
    <text evidence="2">The sequence shown here is derived from an EMBL/GenBank/DDBJ whole genome shotgun (WGS) entry which is preliminary data.</text>
</comment>
<proteinExistence type="predicted"/>
<name>V6Q5I0_9ENTE</name>